<feature type="compositionally biased region" description="Low complexity" evidence="6">
    <location>
        <begin position="922"/>
        <end position="949"/>
    </location>
</feature>
<dbReference type="PANTHER" id="PTHR21567">
    <property type="entry name" value="CLASP"/>
    <property type="match status" value="1"/>
</dbReference>
<dbReference type="Gene3D" id="1.25.10.10">
    <property type="entry name" value="Leucine-rich Repeat Variant"/>
    <property type="match status" value="2"/>
</dbReference>
<evidence type="ECO:0000256" key="1">
    <source>
        <dbReference type="ARBA" id="ARBA00004186"/>
    </source>
</evidence>
<keyword evidence="5" id="KW-0498">Mitosis</keyword>
<evidence type="ECO:0000256" key="5">
    <source>
        <dbReference type="ARBA" id="ARBA00022776"/>
    </source>
</evidence>
<dbReference type="PANTHER" id="PTHR21567:SF9">
    <property type="entry name" value="CLIP-ASSOCIATING PROTEIN"/>
    <property type="match status" value="1"/>
</dbReference>
<proteinExistence type="inferred from homology"/>
<protein>
    <submittedName>
        <fullName evidence="8">Clasp N terminal-domain-containing protein</fullName>
    </submittedName>
</protein>
<feature type="compositionally biased region" description="Pro residues" evidence="6">
    <location>
        <begin position="718"/>
        <end position="729"/>
    </location>
</feature>
<dbReference type="GO" id="GO:0005815">
    <property type="term" value="C:microtubule organizing center"/>
    <property type="evidence" value="ECO:0007669"/>
    <property type="project" value="TreeGrafter"/>
</dbReference>
<feature type="compositionally biased region" description="Low complexity" evidence="6">
    <location>
        <begin position="690"/>
        <end position="706"/>
    </location>
</feature>
<dbReference type="EMBL" id="BPQB01000001">
    <property type="protein sequence ID" value="GJE84641.1"/>
    <property type="molecule type" value="Genomic_DNA"/>
</dbReference>
<organism evidence="8 9">
    <name type="scientific">Phanerochaete sordida</name>
    <dbReference type="NCBI Taxonomy" id="48140"/>
    <lineage>
        <taxon>Eukaryota</taxon>
        <taxon>Fungi</taxon>
        <taxon>Dikarya</taxon>
        <taxon>Basidiomycota</taxon>
        <taxon>Agaricomycotina</taxon>
        <taxon>Agaricomycetes</taxon>
        <taxon>Polyporales</taxon>
        <taxon>Phanerochaetaceae</taxon>
        <taxon>Phanerochaete</taxon>
    </lineage>
</organism>
<keyword evidence="3" id="KW-0132">Cell division</keyword>
<name>A0A9P3L738_9APHY</name>
<feature type="domain" description="TOG" evidence="7">
    <location>
        <begin position="17"/>
        <end position="276"/>
    </location>
</feature>
<dbReference type="InterPro" id="IPR034085">
    <property type="entry name" value="TOG"/>
</dbReference>
<dbReference type="InterPro" id="IPR016024">
    <property type="entry name" value="ARM-type_fold"/>
</dbReference>
<dbReference type="SMART" id="SM01349">
    <property type="entry name" value="TOG"/>
    <property type="match status" value="2"/>
</dbReference>
<dbReference type="Pfam" id="PF12348">
    <property type="entry name" value="CLASP_N"/>
    <property type="match status" value="1"/>
</dbReference>
<comment type="caution">
    <text evidence="8">The sequence shown here is derived from an EMBL/GenBank/DDBJ whole genome shotgun (WGS) entry which is preliminary data.</text>
</comment>
<keyword evidence="4" id="KW-0493">Microtubule</keyword>
<dbReference type="GO" id="GO:1990023">
    <property type="term" value="C:mitotic spindle midzone"/>
    <property type="evidence" value="ECO:0007669"/>
    <property type="project" value="TreeGrafter"/>
</dbReference>
<feature type="region of interest" description="Disordered" evidence="6">
    <location>
        <begin position="833"/>
        <end position="878"/>
    </location>
</feature>
<keyword evidence="9" id="KW-1185">Reference proteome</keyword>
<evidence type="ECO:0000256" key="6">
    <source>
        <dbReference type="SAM" id="MobiDB-lite"/>
    </source>
</evidence>
<dbReference type="Proteomes" id="UP000703269">
    <property type="component" value="Unassembled WGS sequence"/>
</dbReference>
<dbReference type="InterPro" id="IPR024395">
    <property type="entry name" value="CLASP_N_dom"/>
</dbReference>
<feature type="domain" description="TOG" evidence="7">
    <location>
        <begin position="357"/>
        <end position="602"/>
    </location>
</feature>
<dbReference type="GO" id="GO:0005881">
    <property type="term" value="C:cytoplasmic microtubule"/>
    <property type="evidence" value="ECO:0007669"/>
    <property type="project" value="TreeGrafter"/>
</dbReference>
<evidence type="ECO:0000313" key="9">
    <source>
        <dbReference type="Proteomes" id="UP000703269"/>
    </source>
</evidence>
<evidence type="ECO:0000259" key="7">
    <source>
        <dbReference type="SMART" id="SM01349"/>
    </source>
</evidence>
<comment type="similarity">
    <text evidence="2">Belongs to the CLASP family.</text>
</comment>
<feature type="region of interest" description="Disordered" evidence="6">
    <location>
        <begin position="629"/>
        <end position="782"/>
    </location>
</feature>
<feature type="region of interest" description="Disordered" evidence="6">
    <location>
        <begin position="922"/>
        <end position="956"/>
    </location>
</feature>
<feature type="compositionally biased region" description="Low complexity" evidence="6">
    <location>
        <begin position="641"/>
        <end position="675"/>
    </location>
</feature>
<dbReference type="OrthoDB" id="46159at2759"/>
<feature type="region of interest" description="Disordered" evidence="6">
    <location>
        <begin position="274"/>
        <end position="316"/>
    </location>
</feature>
<dbReference type="SUPFAM" id="SSF48371">
    <property type="entry name" value="ARM repeat"/>
    <property type="match status" value="1"/>
</dbReference>
<dbReference type="GO" id="GO:0008017">
    <property type="term" value="F:microtubule binding"/>
    <property type="evidence" value="ECO:0007669"/>
    <property type="project" value="TreeGrafter"/>
</dbReference>
<sequence length="1333" mass="142711">MSDSSLDRLINLCRSNDNDVRVDAVTKLQAEFEAGIEITDPDGLLTVLKACLRTPNQHLTTATISAIPPLIPLLVGRPGLAASQSTSPHASTSSVGSTLIDVPMLRQVLNAFLPAGGILDRLGDSRDRARERARESLVLLGGYAFRCAGPGSSVRSTRDGKGPETPMMIFERHVKELALTSKVWRVREQAIVTLAQIRRAHHQFPLRPYLPALVDLLEDADSNVRTTAQASVVELFTGPGVTDGARADLKKEMAKKGVRKGTVESITARLLAAGGAATPPATSEAGSENGDAGGAYIPPSMSLTNKTPGPGRSMSRSVSAQNVDKLARPASRSALVSPLPDAAVGGVVDVKAVYVASSRDLENEFTAMLKHFEGREDEHNWAPRERAILRVRGMLKGDVHERYPETFLQGLKNGFIDASLKTLHSLRTTVAANTCSLYAELATALGMAIDPLCETMYINLLKMASLTKKIVAQQSQATVTTIINNASPLPRMVLSLLSNAVADKSVQTRTYAFGHLKTYLEVNGQRAHHTIESVGGVETLEKCIKKGLTDPNPAVKETTRQAFWEFERVWRDRGRAILESLDTMSRKQLERACPDPQLLSEVAVAVATPQVKKTSVAAAIAASRAKAKAIATAPPSLRHQATSAARTTSPPAKRPASPSLSSSSSGPSGLLRAASPIGRGAQAPSPSPPRARVVSTGTLGRSTTSGFVPNRGQAREPVVPPSPPSPTPDPTYRRRVSSPLASSPNGSSTLRRAMQTALPSSPPPRPAFLQNAQAQRAQSHHAYRESISIAGMHGSAEDSLLLASNIPIPEDSDSDMEIDTTVNLISFSSPFEVYPPGDATPQQPKSAASFSPRSSGSRPPLSNALSTGTSSPPAGIPQPIVEDAMRARAEQAESAAERLLELVDPEDEHPQSSVAPLLLRSSTSETLSQSTLHGSAGAAPQGLGAGALQRPRTPPNKNAALMRKAALFQDSPAYKARATTSPFDMINGQTYDNAWWRKRMSLVNDDPGCRSEERADRQDELRGYVAALEQGPADVPVLQKLALFCRENPANEPISPISPDFSGGPLSPSPLFGSSHAFSGLKADLWVQGKAFERLFAALVLYLDPTRSTAELEYGLIVLWEILEHQAPLLEGRETDIFALLLKVRSCGNATVLQATTNFRDVLASRIEPVYGLTTMHASLRAYRDLSAPPAADVEISNGTYAFGLIALGKFILRLPKEVLEDELPRLRITLTSALTDTSSDSALVVREAAAASIIAAQLVLRDEAHLFALLDPLPEDKKNLLTYLFDKHGVRGASRAGTGLGTSGMDKLEREMRRLDGRTSTPLRPTTATPFV</sequence>
<feature type="compositionally biased region" description="Low complexity" evidence="6">
    <location>
        <begin position="844"/>
        <end position="862"/>
    </location>
</feature>
<feature type="compositionally biased region" description="Low complexity" evidence="6">
    <location>
        <begin position="737"/>
        <end position="748"/>
    </location>
</feature>
<evidence type="ECO:0000256" key="4">
    <source>
        <dbReference type="ARBA" id="ARBA00022701"/>
    </source>
</evidence>
<evidence type="ECO:0000256" key="3">
    <source>
        <dbReference type="ARBA" id="ARBA00022618"/>
    </source>
</evidence>
<comment type="subcellular location">
    <subcellularLocation>
        <location evidence="1">Cytoplasm</location>
        <location evidence="1">Cytoskeleton</location>
        <location evidence="1">Spindle</location>
    </subcellularLocation>
</comment>
<feature type="compositionally biased region" description="Polar residues" evidence="6">
    <location>
        <begin position="863"/>
        <end position="872"/>
    </location>
</feature>
<dbReference type="GO" id="GO:0051301">
    <property type="term" value="P:cell division"/>
    <property type="evidence" value="ECO:0007669"/>
    <property type="project" value="UniProtKB-KW"/>
</dbReference>
<accession>A0A9P3L738</accession>
<keyword evidence="5" id="KW-0131">Cell cycle</keyword>
<dbReference type="GO" id="GO:0005876">
    <property type="term" value="C:spindle microtubule"/>
    <property type="evidence" value="ECO:0007669"/>
    <property type="project" value="TreeGrafter"/>
</dbReference>
<gene>
    <name evidence="8" type="ORF">PsYK624_007170</name>
</gene>
<evidence type="ECO:0000313" key="8">
    <source>
        <dbReference type="EMBL" id="GJE84641.1"/>
    </source>
</evidence>
<evidence type="ECO:0000256" key="2">
    <source>
        <dbReference type="ARBA" id="ARBA00009549"/>
    </source>
</evidence>
<reference evidence="8 9" key="1">
    <citation type="submission" date="2021-08" db="EMBL/GenBank/DDBJ databases">
        <title>Draft Genome Sequence of Phanerochaete sordida strain YK-624.</title>
        <authorList>
            <person name="Mori T."/>
            <person name="Dohra H."/>
            <person name="Suzuki T."/>
            <person name="Kawagishi H."/>
            <person name="Hirai H."/>
        </authorList>
    </citation>
    <scope>NUCLEOTIDE SEQUENCE [LARGE SCALE GENOMIC DNA]</scope>
    <source>
        <strain evidence="8 9">YK-624</strain>
    </source>
</reference>
<dbReference type="InterPro" id="IPR011989">
    <property type="entry name" value="ARM-like"/>
</dbReference>
<dbReference type="GO" id="GO:0090307">
    <property type="term" value="P:mitotic spindle assembly"/>
    <property type="evidence" value="ECO:0007669"/>
    <property type="project" value="TreeGrafter"/>
</dbReference>